<comment type="caution">
    <text evidence="2">The sequence shown here is derived from an EMBL/GenBank/DDBJ whole genome shotgun (WGS) entry which is preliminary data.</text>
</comment>
<reference evidence="3" key="1">
    <citation type="journal article" date="2017" name="Nat. Microbiol.">
        <title>Global analysis of biosynthetic gene clusters reveals vast potential of secondary metabolite production in Penicillium species.</title>
        <authorList>
            <person name="Nielsen J.C."/>
            <person name="Grijseels S."/>
            <person name="Prigent S."/>
            <person name="Ji B."/>
            <person name="Dainat J."/>
            <person name="Nielsen K.F."/>
            <person name="Frisvad J.C."/>
            <person name="Workman M."/>
            <person name="Nielsen J."/>
        </authorList>
    </citation>
    <scope>NUCLEOTIDE SEQUENCE [LARGE SCALE GENOMIC DNA]</scope>
    <source>
        <strain evidence="3">IBT 29486</strain>
    </source>
</reference>
<dbReference type="EMBL" id="MDYP01000006">
    <property type="protein sequence ID" value="OQE09640.1"/>
    <property type="molecule type" value="Genomic_DNA"/>
</dbReference>
<feature type="compositionally biased region" description="Basic and acidic residues" evidence="1">
    <location>
        <begin position="67"/>
        <end position="81"/>
    </location>
</feature>
<gene>
    <name evidence="2" type="ORF">PENVUL_c006G02479</name>
</gene>
<dbReference type="Proteomes" id="UP000191518">
    <property type="component" value="Unassembled WGS sequence"/>
</dbReference>
<dbReference type="AlphaFoldDB" id="A0A1V6S7C8"/>
<organism evidence="2 3">
    <name type="scientific">Penicillium vulpinum</name>
    <dbReference type="NCBI Taxonomy" id="29845"/>
    <lineage>
        <taxon>Eukaryota</taxon>
        <taxon>Fungi</taxon>
        <taxon>Dikarya</taxon>
        <taxon>Ascomycota</taxon>
        <taxon>Pezizomycotina</taxon>
        <taxon>Eurotiomycetes</taxon>
        <taxon>Eurotiomycetidae</taxon>
        <taxon>Eurotiales</taxon>
        <taxon>Aspergillaceae</taxon>
        <taxon>Penicillium</taxon>
    </lineage>
</organism>
<name>A0A1V6S7C8_9EURO</name>
<accession>A0A1V6S7C8</accession>
<keyword evidence="3" id="KW-1185">Reference proteome</keyword>
<feature type="region of interest" description="Disordered" evidence="1">
    <location>
        <begin position="45"/>
        <end position="118"/>
    </location>
</feature>
<proteinExistence type="predicted"/>
<evidence type="ECO:0000313" key="2">
    <source>
        <dbReference type="EMBL" id="OQE09640.1"/>
    </source>
</evidence>
<protein>
    <submittedName>
        <fullName evidence="2">Uncharacterized protein</fullName>
    </submittedName>
</protein>
<evidence type="ECO:0000313" key="3">
    <source>
        <dbReference type="Proteomes" id="UP000191518"/>
    </source>
</evidence>
<sequence length="152" mass="16378">MSFCFRDLPVPKPTVSGLAGLLGPFDLRGWVPCWRRIFDLIWGRPASKDKDPEDAPPEDITVGEQSEGTREEVPAGDHAEVRPPAVTPESPKTPAPPQKTSAPSITLKKKAPKKKMDPVKLSNLSTFVRNTSHGAKEAVVDQSPAGLVSSVC</sequence>
<evidence type="ECO:0000256" key="1">
    <source>
        <dbReference type="SAM" id="MobiDB-lite"/>
    </source>
</evidence>